<comment type="caution">
    <text evidence="2">The sequence shown here is derived from an EMBL/GenBank/DDBJ whole genome shotgun (WGS) entry which is preliminary data.</text>
</comment>
<proteinExistence type="predicted"/>
<dbReference type="PROSITE" id="PS50181">
    <property type="entry name" value="FBOX"/>
    <property type="match status" value="1"/>
</dbReference>
<dbReference type="GO" id="GO:0031146">
    <property type="term" value="P:SCF-dependent proteasomal ubiquitin-dependent protein catabolic process"/>
    <property type="evidence" value="ECO:0007669"/>
    <property type="project" value="TreeGrafter"/>
</dbReference>
<dbReference type="InterPro" id="IPR036047">
    <property type="entry name" value="F-box-like_dom_sf"/>
</dbReference>
<dbReference type="Gene3D" id="3.80.10.10">
    <property type="entry name" value="Ribonuclease Inhibitor"/>
    <property type="match status" value="1"/>
</dbReference>
<keyword evidence="3" id="KW-1185">Reference proteome</keyword>
<name>A0A9P6XA84_RHIOR</name>
<dbReference type="PANTHER" id="PTHR13318">
    <property type="entry name" value="PARTNER OF PAIRED, ISOFORM B-RELATED"/>
    <property type="match status" value="1"/>
</dbReference>
<dbReference type="Proteomes" id="UP000716291">
    <property type="component" value="Unassembled WGS sequence"/>
</dbReference>
<evidence type="ECO:0000313" key="2">
    <source>
        <dbReference type="EMBL" id="KAG1308975.1"/>
    </source>
</evidence>
<feature type="domain" description="F-box" evidence="1">
    <location>
        <begin position="1"/>
        <end position="46"/>
    </location>
</feature>
<dbReference type="AlphaFoldDB" id="A0A9P6XA84"/>
<dbReference type="GO" id="GO:0019005">
    <property type="term" value="C:SCF ubiquitin ligase complex"/>
    <property type="evidence" value="ECO:0007669"/>
    <property type="project" value="TreeGrafter"/>
</dbReference>
<organism evidence="2 3">
    <name type="scientific">Rhizopus oryzae</name>
    <name type="common">Mucormycosis agent</name>
    <name type="synonym">Rhizopus arrhizus var. delemar</name>
    <dbReference type="NCBI Taxonomy" id="64495"/>
    <lineage>
        <taxon>Eukaryota</taxon>
        <taxon>Fungi</taxon>
        <taxon>Fungi incertae sedis</taxon>
        <taxon>Mucoromycota</taxon>
        <taxon>Mucoromycotina</taxon>
        <taxon>Mucoromycetes</taxon>
        <taxon>Mucorales</taxon>
        <taxon>Mucorineae</taxon>
        <taxon>Rhizopodaceae</taxon>
        <taxon>Rhizopus</taxon>
    </lineage>
</organism>
<dbReference type="EMBL" id="JAANQT010000704">
    <property type="protein sequence ID" value="KAG1308975.1"/>
    <property type="molecule type" value="Genomic_DNA"/>
</dbReference>
<evidence type="ECO:0000313" key="3">
    <source>
        <dbReference type="Proteomes" id="UP000716291"/>
    </source>
</evidence>
<dbReference type="SUPFAM" id="SSF52047">
    <property type="entry name" value="RNI-like"/>
    <property type="match status" value="1"/>
</dbReference>
<dbReference type="CDD" id="cd22143">
    <property type="entry name" value="F-box_ScMDM30-like"/>
    <property type="match status" value="1"/>
</dbReference>
<dbReference type="InterPro" id="IPR032675">
    <property type="entry name" value="LRR_dom_sf"/>
</dbReference>
<protein>
    <recommendedName>
        <fullName evidence="1">F-box domain-containing protein</fullName>
    </recommendedName>
</protein>
<dbReference type="InterPro" id="IPR001810">
    <property type="entry name" value="F-box_dom"/>
</dbReference>
<dbReference type="Gene3D" id="1.20.1280.50">
    <property type="match status" value="1"/>
</dbReference>
<gene>
    <name evidence="2" type="ORF">G6F64_005655</name>
</gene>
<dbReference type="Pfam" id="PF12937">
    <property type="entry name" value="F-box-like"/>
    <property type="match status" value="1"/>
</dbReference>
<evidence type="ECO:0000259" key="1">
    <source>
        <dbReference type="PROSITE" id="PS50181"/>
    </source>
</evidence>
<sequence>MSVISTLPIEIMSKILGLLESGDKYKCMLVNKEFYSSTMPELWRNLVISTMNQLYRFINCLNGAENQIGINIKSIRFGWYSYVSDDELLYILALAPNLEELKISYAQELTDKSIMAIPQYCKFLTHFQLGYSSVSNHSVQVLGQCNQLRKLTLVECNMLDSNALKPFAHLPINYLDLTGCSWLTVNETARDLRLFTHLTDLNIEDCDPIPTDFLHFLTTDDTGKPYLPYLKRFGVSSYQISDDDIIPFLKAHQDIRELFLFSPGITDRTLENITHLSHLQYLGIKSRKELSPPIVRKLVNQCTKLSKFILSGLGLTYHDFPEAEPNNSGGSPAVLVAHQSSSDSVVFKWSCTELNRIRDYCLKRDNNIIERKI</sequence>
<reference evidence="2" key="1">
    <citation type="journal article" date="2020" name="Microb. Genom.">
        <title>Genetic diversity of clinical and environmental Mucorales isolates obtained from an investigation of mucormycosis cases among solid organ transplant recipients.</title>
        <authorList>
            <person name="Nguyen M.H."/>
            <person name="Kaul D."/>
            <person name="Muto C."/>
            <person name="Cheng S.J."/>
            <person name="Richter R.A."/>
            <person name="Bruno V.M."/>
            <person name="Liu G."/>
            <person name="Beyhan S."/>
            <person name="Sundermann A.J."/>
            <person name="Mounaud S."/>
            <person name="Pasculle A.W."/>
            <person name="Nierman W.C."/>
            <person name="Driscoll E."/>
            <person name="Cumbie R."/>
            <person name="Clancy C.J."/>
            <person name="Dupont C.L."/>
        </authorList>
    </citation>
    <scope>NUCLEOTIDE SEQUENCE</scope>
    <source>
        <strain evidence="2">GL11</strain>
    </source>
</reference>
<dbReference type="SUPFAM" id="SSF81383">
    <property type="entry name" value="F-box domain"/>
    <property type="match status" value="1"/>
</dbReference>
<accession>A0A9P6XA84</accession>